<reference evidence="12" key="5">
    <citation type="journal article" date="2018" name="Nat. Plants">
        <title>Whole-genome landscape of Medicago truncatula symbiotic genes.</title>
        <authorList>
            <person name="Pecrix Y."/>
            <person name="Gamas P."/>
            <person name="Carrere S."/>
        </authorList>
    </citation>
    <scope>NUCLEOTIDE SEQUENCE</scope>
    <source>
        <tissue evidence="12">Leaves</tissue>
    </source>
</reference>
<dbReference type="PANTHER" id="PTHR11240:SF75">
    <property type="entry name" value="RIBONUCLEASE 3"/>
    <property type="match status" value="1"/>
</dbReference>
<reference evidence="11 14" key="2">
    <citation type="journal article" date="2014" name="BMC Genomics">
        <title>An improved genome release (version Mt4.0) for the model legume Medicago truncatula.</title>
        <authorList>
            <person name="Tang H."/>
            <person name="Krishnakumar V."/>
            <person name="Bidwell S."/>
            <person name="Rosen B."/>
            <person name="Chan A."/>
            <person name="Zhou S."/>
            <person name="Gentzbittel L."/>
            <person name="Childs K.L."/>
            <person name="Yandell M."/>
            <person name="Gundlach H."/>
            <person name="Mayer K.F."/>
            <person name="Schwartz D.C."/>
            <person name="Town C.D."/>
        </authorList>
    </citation>
    <scope>GENOME REANNOTATION</scope>
    <source>
        <strain evidence="11">A17</strain>
        <strain evidence="13 14">cv. Jemalong A17</strain>
    </source>
</reference>
<dbReference type="EC" id="3.1.27.1" evidence="12"/>
<keyword evidence="5" id="KW-1015">Disulfide bond</keyword>
<dbReference type="InterPro" id="IPR001568">
    <property type="entry name" value="RNase_T2-like"/>
</dbReference>
<evidence type="ECO:0000256" key="3">
    <source>
        <dbReference type="ARBA" id="ARBA00022759"/>
    </source>
</evidence>
<dbReference type="SUPFAM" id="SSF55895">
    <property type="entry name" value="Ribonuclease Rh-like"/>
    <property type="match status" value="1"/>
</dbReference>
<dbReference type="PROSITE" id="PS00530">
    <property type="entry name" value="RNASE_T2_1"/>
    <property type="match status" value="1"/>
</dbReference>
<dbReference type="HOGENOM" id="CLU_1035730_0_0_1"/>
<reference evidence="11 14" key="1">
    <citation type="journal article" date="2011" name="Nature">
        <title>The Medicago genome provides insight into the evolution of rhizobial symbioses.</title>
        <authorList>
            <person name="Young N.D."/>
            <person name="Debelle F."/>
            <person name="Oldroyd G.E."/>
            <person name="Geurts R."/>
            <person name="Cannon S.B."/>
            <person name="Udvardi M.K."/>
            <person name="Benedito V.A."/>
            <person name="Mayer K.F."/>
            <person name="Gouzy J."/>
            <person name="Schoof H."/>
            <person name="Van de Peer Y."/>
            <person name="Proost S."/>
            <person name="Cook D.R."/>
            <person name="Meyers B.C."/>
            <person name="Spannagl M."/>
            <person name="Cheung F."/>
            <person name="De Mita S."/>
            <person name="Krishnakumar V."/>
            <person name="Gundlach H."/>
            <person name="Zhou S."/>
            <person name="Mudge J."/>
            <person name="Bharti A.K."/>
            <person name="Murray J.D."/>
            <person name="Naoumkina M.A."/>
            <person name="Rosen B."/>
            <person name="Silverstein K.A."/>
            <person name="Tang H."/>
            <person name="Rombauts S."/>
            <person name="Zhao P.X."/>
            <person name="Zhou P."/>
            <person name="Barbe V."/>
            <person name="Bardou P."/>
            <person name="Bechner M."/>
            <person name="Bellec A."/>
            <person name="Berger A."/>
            <person name="Berges H."/>
            <person name="Bidwell S."/>
            <person name="Bisseling T."/>
            <person name="Choisne N."/>
            <person name="Couloux A."/>
            <person name="Denny R."/>
            <person name="Deshpande S."/>
            <person name="Dai X."/>
            <person name="Doyle J.J."/>
            <person name="Dudez A.M."/>
            <person name="Farmer A.D."/>
            <person name="Fouteau S."/>
            <person name="Franken C."/>
            <person name="Gibelin C."/>
            <person name="Gish J."/>
            <person name="Goldstein S."/>
            <person name="Gonzalez A.J."/>
            <person name="Green P.J."/>
            <person name="Hallab A."/>
            <person name="Hartog M."/>
            <person name="Hua A."/>
            <person name="Humphray S.J."/>
            <person name="Jeong D.H."/>
            <person name="Jing Y."/>
            <person name="Jocker A."/>
            <person name="Kenton S.M."/>
            <person name="Kim D.J."/>
            <person name="Klee K."/>
            <person name="Lai H."/>
            <person name="Lang C."/>
            <person name="Lin S."/>
            <person name="Macmil S.L."/>
            <person name="Magdelenat G."/>
            <person name="Matthews L."/>
            <person name="McCorrison J."/>
            <person name="Monaghan E.L."/>
            <person name="Mun J.H."/>
            <person name="Najar F.Z."/>
            <person name="Nicholson C."/>
            <person name="Noirot C."/>
            <person name="O'Bleness M."/>
            <person name="Paule C.R."/>
            <person name="Poulain J."/>
            <person name="Prion F."/>
            <person name="Qin B."/>
            <person name="Qu C."/>
            <person name="Retzel E.F."/>
            <person name="Riddle C."/>
            <person name="Sallet E."/>
            <person name="Samain S."/>
            <person name="Samson N."/>
            <person name="Sanders I."/>
            <person name="Saurat O."/>
            <person name="Scarpelli C."/>
            <person name="Schiex T."/>
            <person name="Segurens B."/>
            <person name="Severin A.J."/>
            <person name="Sherrier D.J."/>
            <person name="Shi R."/>
            <person name="Sims S."/>
            <person name="Singer S.R."/>
            <person name="Sinharoy S."/>
            <person name="Sterck L."/>
            <person name="Viollet A."/>
            <person name="Wang B.B."/>
            <person name="Wang K."/>
            <person name="Wang M."/>
            <person name="Wang X."/>
            <person name="Warfsmann J."/>
            <person name="Weissenbach J."/>
            <person name="White D.D."/>
            <person name="White J.D."/>
            <person name="Wiley G.B."/>
            <person name="Wincker P."/>
            <person name="Xing Y."/>
            <person name="Yang L."/>
            <person name="Yao Z."/>
            <person name="Ying F."/>
            <person name="Zhai J."/>
            <person name="Zhou L."/>
            <person name="Zuber A."/>
            <person name="Denarie J."/>
            <person name="Dixon R.A."/>
            <person name="May G.D."/>
            <person name="Schwartz D.C."/>
            <person name="Rogers J."/>
            <person name="Quetier F."/>
            <person name="Town C.D."/>
            <person name="Roe B.A."/>
        </authorList>
    </citation>
    <scope>NUCLEOTIDE SEQUENCE [LARGE SCALE GENOMIC DNA]</scope>
    <source>
        <strain evidence="11">A17</strain>
        <strain evidence="13 14">cv. Jemalong A17</strain>
    </source>
</reference>
<dbReference type="InterPro" id="IPR018188">
    <property type="entry name" value="RNase_T2_His_AS_1"/>
</dbReference>
<dbReference type="PANTHER" id="PTHR11240">
    <property type="entry name" value="RIBONUCLEASE T2"/>
    <property type="match status" value="1"/>
</dbReference>
<reference evidence="13" key="3">
    <citation type="submission" date="2015-04" db="UniProtKB">
        <authorList>
            <consortium name="EnsemblPlants"/>
        </authorList>
    </citation>
    <scope>IDENTIFICATION</scope>
    <source>
        <strain evidence="13">cv. Jemalong A17</strain>
    </source>
</reference>
<evidence type="ECO:0000256" key="8">
    <source>
        <dbReference type="RuleBase" id="RU004328"/>
    </source>
</evidence>
<feature type="compositionally biased region" description="Pro residues" evidence="9">
    <location>
        <begin position="62"/>
        <end position="75"/>
    </location>
</feature>
<dbReference type="InterPro" id="IPR033697">
    <property type="entry name" value="Ribonuclease_T2_eukaryotic"/>
</dbReference>
<keyword evidence="2" id="KW-0540">Nuclease</keyword>
<sequence length="280" mass="32136">MKMNHLIICIFFAIAIFLCKASIAKPFLQSPTQFLPSTLEEPIAKPLEEPDVRKGRKKPPRHPQSPPGPPPPPPHLTFDHFKLAETWPPTFCKDPANNCFHDWPTINRFIIHGLWPAKKGSDELKDCDKHYHAPSTEHLNGIHTKLTDYWPSLHKAQFQVQANINFWLYEWKEHGTCSVQLLNFHDYFNVAIKLYQKHKILDILKNAGIKPGGTYSPDEISDAISKHVQFTPQIQCKKIGEISYLSEVRLCFTASKDPQYINCDHHGSLFGHECDAEVHF</sequence>
<keyword evidence="6" id="KW-0456">Lyase</keyword>
<evidence type="ECO:0000256" key="2">
    <source>
        <dbReference type="ARBA" id="ARBA00022722"/>
    </source>
</evidence>
<feature type="active site" evidence="7">
    <location>
        <position position="174"/>
    </location>
</feature>
<organism evidence="11 14">
    <name type="scientific">Medicago truncatula</name>
    <name type="common">Barrel medic</name>
    <name type="synonym">Medicago tribuloides</name>
    <dbReference type="NCBI Taxonomy" id="3880"/>
    <lineage>
        <taxon>Eukaryota</taxon>
        <taxon>Viridiplantae</taxon>
        <taxon>Streptophyta</taxon>
        <taxon>Embryophyta</taxon>
        <taxon>Tracheophyta</taxon>
        <taxon>Spermatophyta</taxon>
        <taxon>Magnoliopsida</taxon>
        <taxon>eudicotyledons</taxon>
        <taxon>Gunneridae</taxon>
        <taxon>Pentapetalae</taxon>
        <taxon>rosids</taxon>
        <taxon>fabids</taxon>
        <taxon>Fabales</taxon>
        <taxon>Fabaceae</taxon>
        <taxon>Papilionoideae</taxon>
        <taxon>50 kb inversion clade</taxon>
        <taxon>NPAAA clade</taxon>
        <taxon>Hologalegina</taxon>
        <taxon>IRL clade</taxon>
        <taxon>Trifolieae</taxon>
        <taxon>Medicago</taxon>
    </lineage>
</organism>
<evidence type="ECO:0000313" key="12">
    <source>
        <dbReference type="EMBL" id="RHN52326.1"/>
    </source>
</evidence>
<evidence type="ECO:0000256" key="9">
    <source>
        <dbReference type="SAM" id="MobiDB-lite"/>
    </source>
</evidence>
<comment type="similarity">
    <text evidence="1 8">Belongs to the RNase T2 family.</text>
</comment>
<gene>
    <name evidence="13" type="primary">25496629</name>
    <name evidence="11" type="ordered locus">MTR_6g071425</name>
    <name evidence="12" type="ORF">MtrunA17_Chr6g0479301</name>
</gene>
<evidence type="ECO:0000256" key="1">
    <source>
        <dbReference type="ARBA" id="ARBA00007469"/>
    </source>
</evidence>
<reference evidence="15" key="4">
    <citation type="journal article" date="2018" name="Nat. Plants">
        <title>Whole-genome landscape of Medicago truncatula symbiotic genes.</title>
        <authorList>
            <person name="Pecrix Y."/>
            <person name="Staton S.E."/>
            <person name="Sallet E."/>
            <person name="Lelandais-Briere C."/>
            <person name="Moreau S."/>
            <person name="Carrere S."/>
            <person name="Blein T."/>
            <person name="Jardinaud M.F."/>
            <person name="Latrasse D."/>
            <person name="Zouine M."/>
            <person name="Zahm M."/>
            <person name="Kreplak J."/>
            <person name="Mayjonade B."/>
            <person name="Satge C."/>
            <person name="Perez M."/>
            <person name="Cauet S."/>
            <person name="Marande W."/>
            <person name="Chantry-Darmon C."/>
            <person name="Lopez-Roques C."/>
            <person name="Bouchez O."/>
            <person name="Berard A."/>
            <person name="Debelle F."/>
            <person name="Munos S."/>
            <person name="Bendahmane A."/>
            <person name="Berges H."/>
            <person name="Niebel A."/>
            <person name="Buitink J."/>
            <person name="Frugier F."/>
            <person name="Benhamed M."/>
            <person name="Crespi M."/>
            <person name="Gouzy J."/>
            <person name="Gamas P."/>
        </authorList>
    </citation>
    <scope>NUCLEOTIDE SEQUENCE [LARGE SCALE GENOMIC DNA]</scope>
    <source>
        <strain evidence="15">cv. Jemalong A17</strain>
    </source>
</reference>
<dbReference type="EnsemblPlants" id="KEH26743">
    <property type="protein sequence ID" value="KEH26743"/>
    <property type="gene ID" value="MTR_6g071425"/>
</dbReference>
<dbReference type="GO" id="GO:0016787">
    <property type="term" value="F:hydrolase activity"/>
    <property type="evidence" value="ECO:0007669"/>
    <property type="project" value="UniProtKB-KW"/>
</dbReference>
<dbReference type="GO" id="GO:0003723">
    <property type="term" value="F:RNA binding"/>
    <property type="evidence" value="ECO:0007669"/>
    <property type="project" value="InterPro"/>
</dbReference>
<dbReference type="Pfam" id="PF00445">
    <property type="entry name" value="Ribonuclease_T2"/>
    <property type="match status" value="1"/>
</dbReference>
<dbReference type="KEGG" id="mtr:25496629"/>
<feature type="chain" id="PRO_5014499524" evidence="10">
    <location>
        <begin position="25"/>
        <end position="280"/>
    </location>
</feature>
<evidence type="ECO:0000256" key="7">
    <source>
        <dbReference type="PIRSR" id="PIRSR633697-1"/>
    </source>
</evidence>
<dbReference type="GO" id="GO:0006401">
    <property type="term" value="P:RNA catabolic process"/>
    <property type="evidence" value="ECO:0000318"/>
    <property type="project" value="GO_Central"/>
</dbReference>
<feature type="active site" evidence="7">
    <location>
        <position position="112"/>
    </location>
</feature>
<dbReference type="Proteomes" id="UP000265566">
    <property type="component" value="Chromosome 6"/>
</dbReference>
<dbReference type="Gramene" id="rna36989">
    <property type="protein sequence ID" value="RHN52326.1"/>
    <property type="gene ID" value="gene36989"/>
</dbReference>
<evidence type="ECO:0000256" key="4">
    <source>
        <dbReference type="ARBA" id="ARBA00022801"/>
    </source>
</evidence>
<dbReference type="InterPro" id="IPR036430">
    <property type="entry name" value="RNase_T2-like_sf"/>
</dbReference>
<evidence type="ECO:0000313" key="13">
    <source>
        <dbReference type="EnsemblPlants" id="KEH26743"/>
    </source>
</evidence>
<keyword evidence="4 12" id="KW-0378">Hydrolase</keyword>
<dbReference type="AlphaFoldDB" id="A0A072UCF3"/>
<dbReference type="GO" id="GO:0004521">
    <property type="term" value="F:RNA endonuclease activity"/>
    <property type="evidence" value="ECO:0000318"/>
    <property type="project" value="GO_Central"/>
</dbReference>
<protein>
    <submittedName>
        <fullName evidence="12">Putative ribonuclease T(2)</fullName>
        <ecNumber evidence="12">3.1.27.1</ecNumber>
    </submittedName>
    <submittedName>
        <fullName evidence="11">Ribonuclease T2 family protein</fullName>
    </submittedName>
</protein>
<accession>A0A072UCF3</accession>
<keyword evidence="3" id="KW-0255">Endonuclease</keyword>
<feature type="region of interest" description="Disordered" evidence="9">
    <location>
        <begin position="39"/>
        <end position="75"/>
    </location>
</feature>
<name>A0A072UCF3_MEDTR</name>
<dbReference type="OrthoDB" id="1435901at2759"/>
<evidence type="ECO:0000256" key="5">
    <source>
        <dbReference type="ARBA" id="ARBA00023157"/>
    </source>
</evidence>
<feature type="signal peptide" evidence="10">
    <location>
        <begin position="1"/>
        <end position="24"/>
    </location>
</feature>
<evidence type="ECO:0000256" key="6">
    <source>
        <dbReference type="ARBA" id="ARBA00023239"/>
    </source>
</evidence>
<dbReference type="EMBL" id="CM001222">
    <property type="protein sequence ID" value="KEH26743.1"/>
    <property type="molecule type" value="Genomic_DNA"/>
</dbReference>
<evidence type="ECO:0000313" key="11">
    <source>
        <dbReference type="EMBL" id="KEH26743.1"/>
    </source>
</evidence>
<dbReference type="Gene3D" id="3.90.730.10">
    <property type="entry name" value="Ribonuclease T2-like"/>
    <property type="match status" value="1"/>
</dbReference>
<evidence type="ECO:0000313" key="14">
    <source>
        <dbReference type="Proteomes" id="UP000002051"/>
    </source>
</evidence>
<keyword evidence="14" id="KW-1185">Reference proteome</keyword>
<dbReference type="Proteomes" id="UP000002051">
    <property type="component" value="Chromosome 6"/>
</dbReference>
<dbReference type="GO" id="GO:0033897">
    <property type="term" value="F:ribonuclease T2 activity"/>
    <property type="evidence" value="ECO:0007669"/>
    <property type="project" value="InterPro"/>
</dbReference>
<dbReference type="CDD" id="cd01061">
    <property type="entry name" value="RNase_T2_euk"/>
    <property type="match status" value="1"/>
</dbReference>
<proteinExistence type="inferred from homology"/>
<dbReference type="GO" id="GO:0005576">
    <property type="term" value="C:extracellular region"/>
    <property type="evidence" value="ECO:0000318"/>
    <property type="project" value="GO_Central"/>
</dbReference>
<keyword evidence="10" id="KW-0732">Signal</keyword>
<dbReference type="EMBL" id="PSQE01000006">
    <property type="protein sequence ID" value="RHN52326.1"/>
    <property type="molecule type" value="Genomic_DNA"/>
</dbReference>
<feature type="active site" evidence="7">
    <location>
        <position position="170"/>
    </location>
</feature>
<feature type="compositionally biased region" description="Basic and acidic residues" evidence="9">
    <location>
        <begin position="42"/>
        <end position="53"/>
    </location>
</feature>
<evidence type="ECO:0000256" key="10">
    <source>
        <dbReference type="SAM" id="SignalP"/>
    </source>
</evidence>
<evidence type="ECO:0000313" key="15">
    <source>
        <dbReference type="Proteomes" id="UP000265566"/>
    </source>
</evidence>